<dbReference type="Gene3D" id="3.30.1120.10">
    <property type="match status" value="1"/>
</dbReference>
<dbReference type="InterPro" id="IPR017850">
    <property type="entry name" value="Alkaline_phosphatase_core_sf"/>
</dbReference>
<dbReference type="AlphaFoldDB" id="A0A517RNW2"/>
<reference evidence="4 5" key="1">
    <citation type="submission" date="2019-02" db="EMBL/GenBank/DDBJ databases">
        <title>Deep-cultivation of Planctomycetes and their phenomic and genomic characterization uncovers novel biology.</title>
        <authorList>
            <person name="Wiegand S."/>
            <person name="Jogler M."/>
            <person name="Boedeker C."/>
            <person name="Pinto D."/>
            <person name="Vollmers J."/>
            <person name="Rivas-Marin E."/>
            <person name="Kohn T."/>
            <person name="Peeters S.H."/>
            <person name="Heuer A."/>
            <person name="Rast P."/>
            <person name="Oberbeckmann S."/>
            <person name="Bunk B."/>
            <person name="Jeske O."/>
            <person name="Meyerdierks A."/>
            <person name="Storesund J.E."/>
            <person name="Kallscheuer N."/>
            <person name="Luecker S."/>
            <person name="Lage O.M."/>
            <person name="Pohl T."/>
            <person name="Merkel B.J."/>
            <person name="Hornburger P."/>
            <person name="Mueller R.-W."/>
            <person name="Bruemmer F."/>
            <person name="Labrenz M."/>
            <person name="Spormann A.M."/>
            <person name="Op den Camp H."/>
            <person name="Overmann J."/>
            <person name="Amann R."/>
            <person name="Jetten M.S.M."/>
            <person name="Mascher T."/>
            <person name="Medema M.H."/>
            <person name="Devos D.P."/>
            <person name="Kaster A.-K."/>
            <person name="Ovreas L."/>
            <person name="Rohde M."/>
            <person name="Galperin M.Y."/>
            <person name="Jogler C."/>
        </authorList>
    </citation>
    <scope>NUCLEOTIDE SEQUENCE [LARGE SCALE GENOMIC DNA]</scope>
    <source>
        <strain evidence="4 5">Pan241w</strain>
    </source>
</reference>
<gene>
    <name evidence="4" type="primary">atsA_57</name>
    <name evidence="4" type="ORF">Pan241w_56960</name>
</gene>
<dbReference type="SUPFAM" id="SSF53649">
    <property type="entry name" value="Alkaline phosphatase-like"/>
    <property type="match status" value="1"/>
</dbReference>
<name>A0A517RNW2_9PLAN</name>
<protein>
    <submittedName>
        <fullName evidence="4">Arylsulfatase</fullName>
        <ecNumber evidence="4">3.1.6.1</ecNumber>
    </submittedName>
</protein>
<comment type="similarity">
    <text evidence="1">Belongs to the sulfatase family.</text>
</comment>
<evidence type="ECO:0000313" key="4">
    <source>
        <dbReference type="EMBL" id="QDT45570.1"/>
    </source>
</evidence>
<dbReference type="PANTHER" id="PTHR42693">
    <property type="entry name" value="ARYLSULFATASE FAMILY MEMBER"/>
    <property type="match status" value="1"/>
</dbReference>
<feature type="domain" description="Sulfatase N-terminal" evidence="3">
    <location>
        <begin position="49"/>
        <end position="450"/>
    </location>
</feature>
<dbReference type="InterPro" id="IPR050738">
    <property type="entry name" value="Sulfatase"/>
</dbReference>
<dbReference type="EC" id="3.1.6.1" evidence="4"/>
<evidence type="ECO:0000313" key="5">
    <source>
        <dbReference type="Proteomes" id="UP000317171"/>
    </source>
</evidence>
<evidence type="ECO:0000256" key="1">
    <source>
        <dbReference type="ARBA" id="ARBA00008779"/>
    </source>
</evidence>
<evidence type="ECO:0000259" key="3">
    <source>
        <dbReference type="Pfam" id="PF00884"/>
    </source>
</evidence>
<sequence>MTINQFDSAKETDFDRKNTMPDMKALFSVTFVLFFLVTTRVNAVEETRPNIILIMVDDMGFSDLGCYGGEIETPNLDALAAGGVRFSQFYNTARCCPTRATLMTGLHPHQTGIGWMTDPPNDPRSSSKPPAYQGYLNRECVTVAEVLQTAGYATYMTGKWHLGFNSQECWPLQRGYQKYFGCISGATRFFYPEEPRGMTLGNQHIKTPPSTTDRRFYTTDAFTDYAIRFLKEHQQDAVQQDKPFFLYLAYTAPHWPLQAHEEEIKKYRGKYRIGWDRLRNRRLAKQKEIGLLPAHTKLSPRNEAAPAWDSLDEKKQNEMDLKMSVYAAMVDRMDQNIGKLIGWLKANQQFDNTLILFLSDNGACAEGPALGRGRFMNPKNRDQEHSNSYGKAWANASNTPFRLFKHYAHEGGTSTPFLMHWPAQIQPRKEWYTEPAQLIDIMPTLVDVSGAKYPKTYAGNKIHSLDGVSLRPAMQGKSLNRAAPLFIEHENNAFVRAGNWKLVGRGVSPAKGLQPQKWELYNVKQDRTELNNLAEKKLKMVSDLSAQWQAWAKRVGVYPK</sequence>
<dbReference type="PANTHER" id="PTHR42693:SF53">
    <property type="entry name" value="ENDO-4-O-SULFATASE"/>
    <property type="match status" value="1"/>
</dbReference>
<dbReference type="CDD" id="cd16025">
    <property type="entry name" value="PAS_like"/>
    <property type="match status" value="1"/>
</dbReference>
<keyword evidence="5" id="KW-1185">Reference proteome</keyword>
<dbReference type="Proteomes" id="UP000317171">
    <property type="component" value="Chromosome"/>
</dbReference>
<dbReference type="EMBL" id="CP036269">
    <property type="protein sequence ID" value="QDT45570.1"/>
    <property type="molecule type" value="Genomic_DNA"/>
</dbReference>
<dbReference type="Gene3D" id="3.40.720.10">
    <property type="entry name" value="Alkaline Phosphatase, subunit A"/>
    <property type="match status" value="1"/>
</dbReference>
<dbReference type="FunFam" id="3.40.720.10:FF:000047">
    <property type="entry name" value="Arylsulfatase"/>
    <property type="match status" value="1"/>
</dbReference>
<keyword evidence="2 4" id="KW-0378">Hydrolase</keyword>
<dbReference type="GO" id="GO:0004065">
    <property type="term" value="F:arylsulfatase activity"/>
    <property type="evidence" value="ECO:0007669"/>
    <property type="project" value="UniProtKB-EC"/>
</dbReference>
<proteinExistence type="inferred from homology"/>
<evidence type="ECO:0000256" key="2">
    <source>
        <dbReference type="ARBA" id="ARBA00022801"/>
    </source>
</evidence>
<dbReference type="InterPro" id="IPR000917">
    <property type="entry name" value="Sulfatase_N"/>
</dbReference>
<organism evidence="4 5">
    <name type="scientific">Gimesia alba</name>
    <dbReference type="NCBI Taxonomy" id="2527973"/>
    <lineage>
        <taxon>Bacteria</taxon>
        <taxon>Pseudomonadati</taxon>
        <taxon>Planctomycetota</taxon>
        <taxon>Planctomycetia</taxon>
        <taxon>Planctomycetales</taxon>
        <taxon>Planctomycetaceae</taxon>
        <taxon>Gimesia</taxon>
    </lineage>
</organism>
<dbReference type="Pfam" id="PF00884">
    <property type="entry name" value="Sulfatase"/>
    <property type="match status" value="1"/>
</dbReference>
<accession>A0A517RNW2</accession>
<dbReference type="KEGG" id="gaz:Pan241w_56960"/>